<keyword evidence="9" id="KW-0067">ATP-binding</keyword>
<sequence>MKRIERHNYLQKLIAFKDKKLIKVITGIRRCGKSTIMEIYRDWLIAHGVTQEQIIYLNFEDYDYFELRDPRKLYSYVKPLIQQDKMTYIFFDEIQHVTDFPDIINSLNLKPTVDLYVTGSNAYMLSSEIATLLSGRYVEIAMLPLSFKEYAEGIGGTDHLSQTYIEYVSKSSFPYTLELDTANEISDYLNAVYNTIVVKDIMSRNKLSDVMMLESVIRFTADNIGNILSTKRIADLMSADGRKIDQKTVEKYLSTLCESFFLYEVKRYNIKGKQLLKTLGKYYLVDIGLRRMLLGSRSFDAGRILENIVFLELLRRQKKVYIGKMDNLEVDFVAIDENDLTYYQVAATVRDEKTLKRELASLQQIKDQYPKYILTLDEDPTADYDGIKRINALKWLMGEV</sequence>
<dbReference type="EMBL" id="QSAQ01000016">
    <property type="protein sequence ID" value="RGW68161.1"/>
    <property type="molecule type" value="Genomic_DNA"/>
</dbReference>
<protein>
    <submittedName>
        <fullName evidence="9">ATP-binding protein</fullName>
    </submittedName>
</protein>
<reference evidence="3" key="2">
    <citation type="submission" date="2021-12" db="EMBL/GenBank/DDBJ databases">
        <authorList>
            <person name="Lv X."/>
        </authorList>
    </citation>
    <scope>NUCLEOTIDE SEQUENCE</scope>
    <source>
        <strain evidence="3">HF2106</strain>
    </source>
</reference>
<evidence type="ECO:0000313" key="11">
    <source>
        <dbReference type="Proteomes" id="UP000261245"/>
    </source>
</evidence>
<dbReference type="RefSeq" id="WP_117727158.1">
    <property type="nucleotide sequence ID" value="NZ_JAJTTD010000019.1"/>
</dbReference>
<dbReference type="Pfam" id="PF13173">
    <property type="entry name" value="AAA_14"/>
    <property type="match status" value="1"/>
</dbReference>
<dbReference type="Proteomes" id="UP000284548">
    <property type="component" value="Unassembled WGS sequence"/>
</dbReference>
<evidence type="ECO:0000313" key="4">
    <source>
        <dbReference type="EMBL" id="MCP9502416.1"/>
    </source>
</evidence>
<dbReference type="Proteomes" id="UP000283785">
    <property type="component" value="Unassembled WGS sequence"/>
</dbReference>
<reference evidence="5" key="4">
    <citation type="submission" date="2022-11" db="EMBL/GenBank/DDBJ databases">
        <title>Genomic repertoires linked with pathogenic potency of arthritogenic Prevotella copri isolated from the gut of rheumatoid arthritis patients.</title>
        <authorList>
            <person name="Nii T."/>
            <person name="Maeda Y."/>
            <person name="Motooka D."/>
            <person name="Naito M."/>
            <person name="Matsumoto Y."/>
            <person name="Ogawa T."/>
            <person name="Oguro-Igashira E."/>
            <person name="Kishikawa T."/>
            <person name="Yamashita M."/>
            <person name="Koizumi S."/>
            <person name="Kurakawa T."/>
            <person name="Okumura R."/>
            <person name="Kayama H."/>
            <person name="Murakami M."/>
            <person name="Sakaguchi T."/>
            <person name="Das B."/>
            <person name="Nakamura S."/>
            <person name="Okada Y."/>
            <person name="Kumanogoh A."/>
            <person name="Takeda K."/>
        </authorList>
    </citation>
    <scope>NUCLEOTIDE SEQUENCE</scope>
    <source>
        <strain evidence="5">F3-75</strain>
    </source>
</reference>
<dbReference type="InterPro" id="IPR041682">
    <property type="entry name" value="AAA_14"/>
</dbReference>
<dbReference type="EMBL" id="JAPDVK010000003">
    <property type="protein sequence ID" value="MCW4129018.1"/>
    <property type="molecule type" value="Genomic_DNA"/>
</dbReference>
<dbReference type="EMBL" id="JAJTVO010000022">
    <property type="protein sequence ID" value="MCE4122939.1"/>
    <property type="molecule type" value="Genomic_DNA"/>
</dbReference>
<dbReference type="GO" id="GO:0005524">
    <property type="term" value="F:ATP binding"/>
    <property type="evidence" value="ECO:0007669"/>
    <property type="project" value="UniProtKB-KW"/>
</dbReference>
<dbReference type="Proteomes" id="UP000284562">
    <property type="component" value="Unassembled WGS sequence"/>
</dbReference>
<evidence type="ECO:0000313" key="5">
    <source>
        <dbReference type="EMBL" id="MCW4129018.1"/>
    </source>
</evidence>
<dbReference type="PANTHER" id="PTHR33295:SF20">
    <property type="entry name" value="ATPASE"/>
    <property type="match status" value="1"/>
</dbReference>
<dbReference type="PANTHER" id="PTHR33295">
    <property type="entry name" value="ATPASE"/>
    <property type="match status" value="1"/>
</dbReference>
<keyword evidence="9" id="KW-0547">Nucleotide-binding</keyword>
<evidence type="ECO:0000313" key="15">
    <source>
        <dbReference type="Proteomes" id="UP000286077"/>
    </source>
</evidence>
<evidence type="ECO:0000313" key="14">
    <source>
        <dbReference type="Proteomes" id="UP000284562"/>
    </source>
</evidence>
<evidence type="ECO:0000259" key="2">
    <source>
        <dbReference type="Pfam" id="PF13635"/>
    </source>
</evidence>
<gene>
    <name evidence="10" type="ORF">DW064_02790</name>
    <name evidence="9" type="ORF">DW192_07790</name>
    <name evidence="8" type="ORF">DWV60_07440</name>
    <name evidence="7" type="ORF">DWV76_07860</name>
    <name evidence="6" type="ORF">DXB80_01960</name>
    <name evidence="3" type="ORF">LYY06_11800</name>
    <name evidence="4" type="ORF">NND11_12840</name>
    <name evidence="5" type="ORF">ONT16_12330</name>
</gene>
<evidence type="ECO:0000313" key="8">
    <source>
        <dbReference type="EMBL" id="RGW68161.1"/>
    </source>
</evidence>
<reference evidence="11 12" key="1">
    <citation type="submission" date="2018-08" db="EMBL/GenBank/DDBJ databases">
        <title>A genome reference for cultivated species of the human gut microbiota.</title>
        <authorList>
            <person name="Zou Y."/>
            <person name="Xue W."/>
            <person name="Luo G."/>
        </authorList>
    </citation>
    <scope>NUCLEOTIDE SEQUENCE [LARGE SCALE GENOMIC DNA]</scope>
    <source>
        <strain evidence="8 15">AF11-14</strain>
        <strain evidence="7 12">AF12-50</strain>
        <strain evidence="10 14">AF43-2</strain>
        <strain evidence="9 13">AM16-54</strain>
        <strain evidence="6 11">OM06-11</strain>
    </source>
</reference>
<name>A0A3E5AHV2_9BACT</name>
<evidence type="ECO:0000313" key="13">
    <source>
        <dbReference type="Proteomes" id="UP000284548"/>
    </source>
</evidence>
<dbReference type="EMBL" id="QSAG01000012">
    <property type="protein sequence ID" value="RGW42803.1"/>
    <property type="molecule type" value="Genomic_DNA"/>
</dbReference>
<dbReference type="SUPFAM" id="SSF52540">
    <property type="entry name" value="P-loop containing nucleoside triphosphate hydrolases"/>
    <property type="match status" value="1"/>
</dbReference>
<dbReference type="EMBL" id="QRKB01000016">
    <property type="protein sequence ID" value="RHH82846.1"/>
    <property type="molecule type" value="Genomic_DNA"/>
</dbReference>
<feature type="domain" description="DUF4143" evidence="2">
    <location>
        <begin position="199"/>
        <end position="346"/>
    </location>
</feature>
<evidence type="ECO:0000313" key="6">
    <source>
        <dbReference type="EMBL" id="RGN12320.1"/>
    </source>
</evidence>
<comment type="caution">
    <text evidence="9">The sequence shown here is derived from an EMBL/GenBank/DDBJ whole genome shotgun (WGS) entry which is preliminary data.</text>
</comment>
<evidence type="ECO:0000313" key="9">
    <source>
        <dbReference type="EMBL" id="RHH82846.1"/>
    </source>
</evidence>
<dbReference type="Proteomes" id="UP001200307">
    <property type="component" value="Unassembled WGS sequence"/>
</dbReference>
<feature type="domain" description="AAA" evidence="1">
    <location>
        <begin position="21"/>
        <end position="150"/>
    </location>
</feature>
<evidence type="ECO:0000313" key="3">
    <source>
        <dbReference type="EMBL" id="MCE4122939.1"/>
    </source>
</evidence>
<evidence type="ECO:0000313" key="7">
    <source>
        <dbReference type="EMBL" id="RGW42803.1"/>
    </source>
</evidence>
<dbReference type="AlphaFoldDB" id="A0A3E5AHV2"/>
<dbReference type="InterPro" id="IPR027417">
    <property type="entry name" value="P-loop_NTPase"/>
</dbReference>
<dbReference type="EMBL" id="QRNN01000006">
    <property type="protein sequence ID" value="RHK49840.1"/>
    <property type="molecule type" value="Genomic_DNA"/>
</dbReference>
<dbReference type="Proteomes" id="UP001209344">
    <property type="component" value="Unassembled WGS sequence"/>
</dbReference>
<organism evidence="9 13">
    <name type="scientific">Segatella copri</name>
    <dbReference type="NCBI Taxonomy" id="165179"/>
    <lineage>
        <taxon>Bacteria</taxon>
        <taxon>Pseudomonadati</taxon>
        <taxon>Bacteroidota</taxon>
        <taxon>Bacteroidia</taxon>
        <taxon>Bacteroidales</taxon>
        <taxon>Prevotellaceae</taxon>
        <taxon>Segatella</taxon>
    </lineage>
</organism>
<dbReference type="Proteomes" id="UP001206014">
    <property type="component" value="Unassembled WGS sequence"/>
</dbReference>
<proteinExistence type="predicted"/>
<accession>A0A3E5AHV2</accession>
<reference evidence="4" key="3">
    <citation type="submission" date="2022-07" db="EMBL/GenBank/DDBJ databases">
        <title>Prevotella copri.</title>
        <authorList>
            <person name="Yang C."/>
        </authorList>
    </citation>
    <scope>NUCLEOTIDE SEQUENCE</scope>
    <source>
        <strain evidence="4">HF88</strain>
    </source>
</reference>
<dbReference type="InterPro" id="IPR025420">
    <property type="entry name" value="DUF4143"/>
</dbReference>
<dbReference type="EMBL" id="QSUC01000003">
    <property type="protein sequence ID" value="RGN12320.1"/>
    <property type="molecule type" value="Genomic_DNA"/>
</dbReference>
<dbReference type="Proteomes" id="UP000286077">
    <property type="component" value="Unassembled WGS sequence"/>
</dbReference>
<evidence type="ECO:0000259" key="1">
    <source>
        <dbReference type="Pfam" id="PF13173"/>
    </source>
</evidence>
<evidence type="ECO:0000313" key="10">
    <source>
        <dbReference type="EMBL" id="RHK49840.1"/>
    </source>
</evidence>
<dbReference type="EMBL" id="JANDXR010000018">
    <property type="protein sequence ID" value="MCP9502416.1"/>
    <property type="molecule type" value="Genomic_DNA"/>
</dbReference>
<evidence type="ECO:0000313" key="12">
    <source>
        <dbReference type="Proteomes" id="UP000283785"/>
    </source>
</evidence>
<dbReference type="Pfam" id="PF13635">
    <property type="entry name" value="DUF4143"/>
    <property type="match status" value="1"/>
</dbReference>
<dbReference type="Proteomes" id="UP000261245">
    <property type="component" value="Unassembled WGS sequence"/>
</dbReference>